<keyword evidence="2" id="KW-1185">Reference proteome</keyword>
<protein>
    <submittedName>
        <fullName evidence="1">Uncharacterized protein</fullName>
    </submittedName>
</protein>
<evidence type="ECO:0000313" key="2">
    <source>
        <dbReference type="Proteomes" id="UP000183635"/>
    </source>
</evidence>
<evidence type="ECO:0000313" key="1">
    <source>
        <dbReference type="EMBL" id="SFH40884.1"/>
    </source>
</evidence>
<dbReference type="STRING" id="34004.SAMN04488021_11074"/>
<dbReference type="AlphaFoldDB" id="A0A1I2ZSZ7"/>
<dbReference type="EMBL" id="FOPU01000010">
    <property type="protein sequence ID" value="SFH40884.1"/>
    <property type="molecule type" value="Genomic_DNA"/>
</dbReference>
<sequence length="234" mass="25327">MAVASRHGCGQASAQGGVLVARDRNLSERRMRRRISGEVFNPGIRRSRLTLKPSGSEVQILQSVFLRHEAVKGLEPGGEFIGRHEIGKAFAQLDMAVVVEAFDSGILDGAGSCARPGRSMEDDRPVTTPLAPVSSATAALTAARFSASATRPFCIHLGNCRVMIGKAYCRQPCVQRFGHGPRKILKDGAVEGIVRRSSRGADCRIPSQLSACAAAWPRAGRTRSDPERWRKRSH</sequence>
<proteinExistence type="predicted"/>
<accession>A0A1I2ZSZ7</accession>
<organism evidence="1 2">
    <name type="scientific">Paracoccus aminovorans</name>
    <dbReference type="NCBI Taxonomy" id="34004"/>
    <lineage>
        <taxon>Bacteria</taxon>
        <taxon>Pseudomonadati</taxon>
        <taxon>Pseudomonadota</taxon>
        <taxon>Alphaproteobacteria</taxon>
        <taxon>Rhodobacterales</taxon>
        <taxon>Paracoccaceae</taxon>
        <taxon>Paracoccus</taxon>
    </lineage>
</organism>
<reference evidence="1 2" key="1">
    <citation type="submission" date="2016-10" db="EMBL/GenBank/DDBJ databases">
        <authorList>
            <person name="de Groot N.N."/>
        </authorList>
    </citation>
    <scope>NUCLEOTIDE SEQUENCE [LARGE SCALE GENOMIC DNA]</scope>
    <source>
        <strain evidence="1 2">DSM 8537</strain>
    </source>
</reference>
<dbReference type="Proteomes" id="UP000183635">
    <property type="component" value="Unassembled WGS sequence"/>
</dbReference>
<name>A0A1I2ZSZ7_9RHOB</name>
<gene>
    <name evidence="1" type="ORF">SAMN04488021_11074</name>
</gene>